<feature type="compositionally biased region" description="Low complexity" evidence="8">
    <location>
        <begin position="309"/>
        <end position="338"/>
    </location>
</feature>
<feature type="compositionally biased region" description="Low complexity" evidence="8">
    <location>
        <begin position="184"/>
        <end position="216"/>
    </location>
</feature>
<dbReference type="GO" id="GO:0047496">
    <property type="term" value="P:vesicle transport along microtubule"/>
    <property type="evidence" value="ECO:0007669"/>
    <property type="project" value="TreeGrafter"/>
</dbReference>
<evidence type="ECO:0000256" key="2">
    <source>
        <dbReference type="ARBA" id="ARBA00007429"/>
    </source>
</evidence>
<dbReference type="GO" id="GO:0007059">
    <property type="term" value="P:chromosome segregation"/>
    <property type="evidence" value="ECO:0007669"/>
    <property type="project" value="TreeGrafter"/>
</dbReference>
<evidence type="ECO:0000256" key="8">
    <source>
        <dbReference type="SAM" id="MobiDB-lite"/>
    </source>
</evidence>
<gene>
    <name evidence="10" type="ORF">Rhopal_002408-T1</name>
</gene>
<reference evidence="10 11" key="1">
    <citation type="submission" date="2021-12" db="EMBL/GenBank/DDBJ databases">
        <title>High titer production of polyol ester of fatty acids by Rhodotorula paludigena BS15 towards product separation-free biomass refinery.</title>
        <authorList>
            <person name="Mano J."/>
            <person name="Ono H."/>
            <person name="Tanaka T."/>
            <person name="Naito K."/>
            <person name="Sushida H."/>
            <person name="Ike M."/>
            <person name="Tokuyasu K."/>
            <person name="Kitaoka M."/>
        </authorList>
    </citation>
    <scope>NUCLEOTIDE SEQUENCE [LARGE SCALE GENOMIC DNA]</scope>
    <source>
        <strain evidence="10 11">BS15</strain>
    </source>
</reference>
<feature type="domain" description="NUDE" evidence="9">
    <location>
        <begin position="130"/>
        <end position="257"/>
    </location>
</feature>
<protein>
    <recommendedName>
        <fullName evidence="9">NUDE domain-containing protein</fullName>
    </recommendedName>
</protein>
<evidence type="ECO:0000256" key="3">
    <source>
        <dbReference type="ARBA" id="ARBA00022490"/>
    </source>
</evidence>
<dbReference type="Pfam" id="PF04880">
    <property type="entry name" value="NUDE_C"/>
    <property type="match status" value="1"/>
</dbReference>
<dbReference type="PANTHER" id="PTHR10921:SF1">
    <property type="entry name" value="NUCLEAR DISTRIBUTION PROTEIN NUDE HOMOLOG"/>
    <property type="match status" value="1"/>
</dbReference>
<feature type="compositionally biased region" description="Low complexity" evidence="8">
    <location>
        <begin position="240"/>
        <end position="259"/>
    </location>
</feature>
<dbReference type="GO" id="GO:0008017">
    <property type="term" value="F:microtubule binding"/>
    <property type="evidence" value="ECO:0007669"/>
    <property type="project" value="InterPro"/>
</dbReference>
<dbReference type="InterPro" id="IPR033494">
    <property type="entry name" value="NUDE"/>
</dbReference>
<dbReference type="GO" id="GO:0005871">
    <property type="term" value="C:kinesin complex"/>
    <property type="evidence" value="ECO:0007669"/>
    <property type="project" value="TreeGrafter"/>
</dbReference>
<comment type="caution">
    <text evidence="10">The sequence shown here is derived from an EMBL/GenBank/DDBJ whole genome shotgun (WGS) entry which is preliminary data.</text>
</comment>
<evidence type="ECO:0000256" key="7">
    <source>
        <dbReference type="SAM" id="Coils"/>
    </source>
</evidence>
<keyword evidence="4" id="KW-0493">Microtubule</keyword>
<dbReference type="Gene3D" id="6.10.250.1080">
    <property type="match status" value="1"/>
</dbReference>
<keyword evidence="6" id="KW-0206">Cytoskeleton</keyword>
<evidence type="ECO:0000259" key="9">
    <source>
        <dbReference type="Pfam" id="PF04880"/>
    </source>
</evidence>
<dbReference type="EMBL" id="BQKY01000005">
    <property type="protein sequence ID" value="GJN89428.1"/>
    <property type="molecule type" value="Genomic_DNA"/>
</dbReference>
<dbReference type="GO" id="GO:0000132">
    <property type="term" value="P:establishment of mitotic spindle orientation"/>
    <property type="evidence" value="ECO:0007669"/>
    <property type="project" value="TreeGrafter"/>
</dbReference>
<dbReference type="AlphaFoldDB" id="A0AAV5GGT9"/>
<dbReference type="Proteomes" id="UP001342314">
    <property type="component" value="Unassembled WGS sequence"/>
</dbReference>
<keyword evidence="11" id="KW-1185">Reference proteome</keyword>
<feature type="compositionally biased region" description="Pro residues" evidence="8">
    <location>
        <begin position="226"/>
        <end position="239"/>
    </location>
</feature>
<dbReference type="GO" id="GO:0051642">
    <property type="term" value="P:centrosome localization"/>
    <property type="evidence" value="ECO:0007669"/>
    <property type="project" value="TreeGrafter"/>
</dbReference>
<dbReference type="InterPro" id="IPR006964">
    <property type="entry name" value="NUDE_dom"/>
</dbReference>
<comment type="subcellular location">
    <subcellularLocation>
        <location evidence="1">Cytoplasm</location>
        <location evidence="1">Cytoskeleton</location>
    </subcellularLocation>
</comment>
<evidence type="ECO:0000256" key="6">
    <source>
        <dbReference type="ARBA" id="ARBA00023212"/>
    </source>
</evidence>
<organism evidence="10 11">
    <name type="scientific">Rhodotorula paludigena</name>
    <dbReference type="NCBI Taxonomy" id="86838"/>
    <lineage>
        <taxon>Eukaryota</taxon>
        <taxon>Fungi</taxon>
        <taxon>Dikarya</taxon>
        <taxon>Basidiomycota</taxon>
        <taxon>Pucciniomycotina</taxon>
        <taxon>Microbotryomycetes</taxon>
        <taxon>Sporidiobolales</taxon>
        <taxon>Sporidiobolaceae</taxon>
        <taxon>Rhodotorula</taxon>
    </lineage>
</organism>
<feature type="compositionally biased region" description="Polar residues" evidence="8">
    <location>
        <begin position="339"/>
        <end position="350"/>
    </location>
</feature>
<name>A0AAV5GGT9_9BASI</name>
<proteinExistence type="inferred from homology"/>
<keyword evidence="3" id="KW-0963">Cytoplasm</keyword>
<evidence type="ECO:0000256" key="1">
    <source>
        <dbReference type="ARBA" id="ARBA00004245"/>
    </source>
</evidence>
<keyword evidence="5 7" id="KW-0175">Coiled coil</keyword>
<feature type="region of interest" description="Disordered" evidence="8">
    <location>
        <begin position="182"/>
        <end position="363"/>
    </location>
</feature>
<dbReference type="GO" id="GO:0000776">
    <property type="term" value="C:kinetochore"/>
    <property type="evidence" value="ECO:0007669"/>
    <property type="project" value="TreeGrafter"/>
</dbReference>
<accession>A0AAV5GGT9</accession>
<feature type="coiled-coil region" evidence="7">
    <location>
        <begin position="18"/>
        <end position="182"/>
    </location>
</feature>
<comment type="similarity">
    <text evidence="2">Belongs to the nudE family.</text>
</comment>
<sequence>MPDSDDDPDSPAALKARCAALQAQLDAAEADIRDFTDSSHDLQRELEHELERMERAETALRTDLDQHRSAADEWKTKYTTALRDHTATMSHMQRELETLRTAEKALRAQLRDMELDNDDLEKSERAKDSSLQDLDARFNKALERIALLEEELVAKAQLDEEVQRLKDELRDVNEELGITRAQLAAAPAPSSRAPSPLAPSSSSAPDSPTASTAPTTVAGDGDDPTATPPSHRPSTPPTDSPSISLTNPTPLPASRALSPSPSPSPSKIARRPPSRASGMAAPSPAAFKAPLSSAGAAAVLARSTRTAQLSSRGGLTSSPSTPTLSSSSSPTKRPSRLPQSPSLRTFSSSRPAPAAIPRSDTATMIRDMQHLTCRARALTHRLDARRASAIPRSTILASSPPPPPQVGGMARSATAAEPPRRREGVDAPLFARRAARFDRRFGFRAAGEPGGRCGRASCLGGGGEGGVASSAHAPAAAAGPGPELPVAVADADGLGSSSPGAGAGGTDVVAPCVVARAEYRPHDVFRGRRSAPSHFLLVFNFKLHGGGGGGGVRLARPLALGRGTNSQQRRYRGGAKKRLERFCLCILAEHGGQEQGRGRARDALASS</sequence>
<evidence type="ECO:0000313" key="11">
    <source>
        <dbReference type="Proteomes" id="UP001342314"/>
    </source>
</evidence>
<dbReference type="GO" id="GO:0007020">
    <property type="term" value="P:microtubule nucleation"/>
    <property type="evidence" value="ECO:0007669"/>
    <property type="project" value="TreeGrafter"/>
</dbReference>
<evidence type="ECO:0000313" key="10">
    <source>
        <dbReference type="EMBL" id="GJN89428.1"/>
    </source>
</evidence>
<dbReference type="PANTHER" id="PTHR10921">
    <property type="entry name" value="NUCLEAR DISTRIBUTION PROTEIN NUDE HOMOLOG 1"/>
    <property type="match status" value="1"/>
</dbReference>
<evidence type="ECO:0000256" key="4">
    <source>
        <dbReference type="ARBA" id="ARBA00022701"/>
    </source>
</evidence>
<dbReference type="GO" id="GO:0005874">
    <property type="term" value="C:microtubule"/>
    <property type="evidence" value="ECO:0007669"/>
    <property type="project" value="UniProtKB-KW"/>
</dbReference>
<feature type="region of interest" description="Disordered" evidence="8">
    <location>
        <begin position="394"/>
        <end position="422"/>
    </location>
</feature>
<evidence type="ECO:0000256" key="5">
    <source>
        <dbReference type="ARBA" id="ARBA00023054"/>
    </source>
</evidence>